<dbReference type="PANTHER" id="PTHR47706:SF9">
    <property type="entry name" value="NMRA-LIKE DOMAIN-CONTAINING PROTEIN-RELATED"/>
    <property type="match status" value="1"/>
</dbReference>
<dbReference type="Pfam" id="PF05368">
    <property type="entry name" value="NmrA"/>
    <property type="match status" value="1"/>
</dbReference>
<dbReference type="PANTHER" id="PTHR47706">
    <property type="entry name" value="NMRA-LIKE FAMILY PROTEIN"/>
    <property type="match status" value="1"/>
</dbReference>
<proteinExistence type="predicted"/>
<dbReference type="Gene3D" id="3.40.50.720">
    <property type="entry name" value="NAD(P)-binding Rossmann-like Domain"/>
    <property type="match status" value="1"/>
</dbReference>
<dbReference type="EMBL" id="KI669471">
    <property type="protein sequence ID" value="OCF54204.1"/>
    <property type="molecule type" value="Genomic_DNA"/>
</dbReference>
<evidence type="ECO:0000313" key="4">
    <source>
        <dbReference type="EMBL" id="OCF54204.1"/>
    </source>
</evidence>
<reference evidence="4 5" key="1">
    <citation type="submission" date="2013-07" db="EMBL/GenBank/DDBJ databases">
        <title>The Genome Sequence of Kwoniella mangroviensis CBS10435.</title>
        <authorList>
            <consortium name="The Broad Institute Genome Sequencing Platform"/>
            <person name="Cuomo C."/>
            <person name="Litvintseva A."/>
            <person name="Chen Y."/>
            <person name="Heitman J."/>
            <person name="Sun S."/>
            <person name="Springer D."/>
            <person name="Dromer F."/>
            <person name="Young S.K."/>
            <person name="Zeng Q."/>
            <person name="Gargeya S."/>
            <person name="Fitzgerald M."/>
            <person name="Abouelleil A."/>
            <person name="Alvarado L."/>
            <person name="Berlin A.M."/>
            <person name="Chapman S.B."/>
            <person name="Dewar J."/>
            <person name="Goldberg J."/>
            <person name="Griggs A."/>
            <person name="Gujja S."/>
            <person name="Hansen M."/>
            <person name="Howarth C."/>
            <person name="Imamovic A."/>
            <person name="Larimer J."/>
            <person name="McCowan C."/>
            <person name="Murphy C."/>
            <person name="Pearson M."/>
            <person name="Priest M."/>
            <person name="Roberts A."/>
            <person name="Saif S."/>
            <person name="Shea T."/>
            <person name="Sykes S."/>
            <person name="Wortman J."/>
            <person name="Nusbaum C."/>
            <person name="Birren B."/>
        </authorList>
    </citation>
    <scope>NUCLEOTIDE SEQUENCE [LARGE SCALE GENOMIC DNA]</scope>
    <source>
        <strain evidence="4 5">CBS 10435</strain>
    </source>
</reference>
<evidence type="ECO:0000256" key="2">
    <source>
        <dbReference type="ARBA" id="ARBA00023002"/>
    </source>
</evidence>
<name>A0A1B9IFI6_9TREE</name>
<dbReference type="GO" id="GO:0016491">
    <property type="term" value="F:oxidoreductase activity"/>
    <property type="evidence" value="ECO:0007669"/>
    <property type="project" value="UniProtKB-KW"/>
</dbReference>
<dbReference type="InterPro" id="IPR036291">
    <property type="entry name" value="NAD(P)-bd_dom_sf"/>
</dbReference>
<accession>A0A1B9IFI6</accession>
<organism evidence="4 5">
    <name type="scientific">Kwoniella mangroviensis CBS 10435</name>
    <dbReference type="NCBI Taxonomy" id="1331196"/>
    <lineage>
        <taxon>Eukaryota</taxon>
        <taxon>Fungi</taxon>
        <taxon>Dikarya</taxon>
        <taxon>Basidiomycota</taxon>
        <taxon>Agaricomycotina</taxon>
        <taxon>Tremellomycetes</taxon>
        <taxon>Tremellales</taxon>
        <taxon>Cryptococcaceae</taxon>
        <taxon>Kwoniella</taxon>
    </lineage>
</organism>
<sequence length="296" mass="32759">MSKTNVGLFGFTGTVGSAVLSPLIDAHKDDKINLIILHRESSDLSKIPSNANVEKRLVYLDESGVEKTKSAVGDLDVVISTVSGGGIASQTYLVKSLEGSKKLKTFIPSDFGVNWTKKEYETPSLAPIAQKEDIVKLAKESNVPTTSVRVGIFDLFFLGYKFLGTDVKNNKVEVYRDALKYQLRITSLGYLGYALSQLVQSPSKIANKTITLYDYAPTGQEIVDILSKINNKPADVVEYTDERYEEDQKDTFAAIAAGIRKRWGTNEWNNEEGQVEKVEVEGWKGESLGELVKRYA</sequence>
<gene>
    <name evidence="4" type="ORF">L486_08401</name>
</gene>
<dbReference type="InterPro" id="IPR051609">
    <property type="entry name" value="NmrA/Isoflavone_reductase-like"/>
</dbReference>
<evidence type="ECO:0000256" key="1">
    <source>
        <dbReference type="ARBA" id="ARBA00022857"/>
    </source>
</evidence>
<dbReference type="Proteomes" id="UP000092583">
    <property type="component" value="Unassembled WGS sequence"/>
</dbReference>
<dbReference type="SUPFAM" id="SSF51735">
    <property type="entry name" value="NAD(P)-binding Rossmann-fold domains"/>
    <property type="match status" value="1"/>
</dbReference>
<evidence type="ECO:0000259" key="3">
    <source>
        <dbReference type="Pfam" id="PF05368"/>
    </source>
</evidence>
<dbReference type="Gene3D" id="3.90.25.10">
    <property type="entry name" value="UDP-galactose 4-epimerase, domain 1"/>
    <property type="match status" value="1"/>
</dbReference>
<dbReference type="OrthoDB" id="5283654at2759"/>
<feature type="domain" description="NmrA-like" evidence="3">
    <location>
        <begin position="3"/>
        <end position="240"/>
    </location>
</feature>
<evidence type="ECO:0000313" key="5">
    <source>
        <dbReference type="Proteomes" id="UP000092583"/>
    </source>
</evidence>
<keyword evidence="1" id="KW-0521">NADP</keyword>
<dbReference type="STRING" id="1331196.A0A1B9IFI6"/>
<keyword evidence="5" id="KW-1185">Reference proteome</keyword>
<dbReference type="InterPro" id="IPR008030">
    <property type="entry name" value="NmrA-like"/>
</dbReference>
<dbReference type="AlphaFoldDB" id="A0A1B9IFI6"/>
<keyword evidence="2" id="KW-0560">Oxidoreductase</keyword>
<protein>
    <recommendedName>
        <fullName evidence="3">NmrA-like domain-containing protein</fullName>
    </recommendedName>
</protein>
<reference evidence="5" key="2">
    <citation type="submission" date="2013-12" db="EMBL/GenBank/DDBJ databases">
        <title>Evolution of pathogenesis and genome organization in the Tremellales.</title>
        <authorList>
            <person name="Cuomo C."/>
            <person name="Litvintseva A."/>
            <person name="Heitman J."/>
            <person name="Chen Y."/>
            <person name="Sun S."/>
            <person name="Springer D."/>
            <person name="Dromer F."/>
            <person name="Young S."/>
            <person name="Zeng Q."/>
            <person name="Chapman S."/>
            <person name="Gujja S."/>
            <person name="Saif S."/>
            <person name="Birren B."/>
        </authorList>
    </citation>
    <scope>NUCLEOTIDE SEQUENCE [LARGE SCALE GENOMIC DNA]</scope>
    <source>
        <strain evidence="5">CBS 10435</strain>
    </source>
</reference>